<evidence type="ECO:0000259" key="6">
    <source>
        <dbReference type="Pfam" id="PF03717"/>
    </source>
</evidence>
<reference evidence="7 10" key="1">
    <citation type="submission" date="2021-01" db="EMBL/GenBank/DDBJ databases">
        <title>Sequencing the genomes of 1000 actinobacteria strains.</title>
        <authorList>
            <person name="Klenk H.-P."/>
        </authorList>
    </citation>
    <scope>NUCLEOTIDE SEQUENCE [LARGE SCALE GENOMIC DNA]</scope>
    <source>
        <strain evidence="7 10">DSM 44581</strain>
    </source>
</reference>
<keyword evidence="3" id="KW-0472">Membrane</keyword>
<dbReference type="InterPro" id="IPR036138">
    <property type="entry name" value="PBP_dimer_sf"/>
</dbReference>
<dbReference type="InterPro" id="IPR005311">
    <property type="entry name" value="PBP_dimer"/>
</dbReference>
<evidence type="ECO:0000259" key="5">
    <source>
        <dbReference type="Pfam" id="PF00905"/>
    </source>
</evidence>
<evidence type="ECO:0000256" key="4">
    <source>
        <dbReference type="SAM" id="MobiDB-lite"/>
    </source>
</evidence>
<dbReference type="GO" id="GO:0008658">
    <property type="term" value="F:penicillin binding"/>
    <property type="evidence" value="ECO:0007669"/>
    <property type="project" value="InterPro"/>
</dbReference>
<feature type="region of interest" description="Disordered" evidence="4">
    <location>
        <begin position="1"/>
        <end position="28"/>
    </location>
</feature>
<evidence type="ECO:0000256" key="1">
    <source>
        <dbReference type="ARBA" id="ARBA00004370"/>
    </source>
</evidence>
<keyword evidence="7" id="KW-0132">Cell division</keyword>
<evidence type="ECO:0000256" key="2">
    <source>
        <dbReference type="ARBA" id="ARBA00007171"/>
    </source>
</evidence>
<keyword evidence="7" id="KW-0131">Cell cycle</keyword>
<keyword evidence="10" id="KW-1185">Reference proteome</keyword>
<evidence type="ECO:0000313" key="10">
    <source>
        <dbReference type="Proteomes" id="UP001195724"/>
    </source>
</evidence>
<reference evidence="8" key="2">
    <citation type="submission" date="2021-04" db="EMBL/GenBank/DDBJ databases">
        <title>Saccharothrix algeriensis WGS.</title>
        <authorList>
            <person name="Stuskova K."/>
            <person name="Hakalova E."/>
            <person name="Tebbal A.B."/>
            <person name="Eichmeier A."/>
        </authorList>
    </citation>
    <scope>NUCLEOTIDE SEQUENCE</scope>
    <source>
        <strain evidence="8">NRRL B-24137</strain>
    </source>
</reference>
<dbReference type="PANTHER" id="PTHR30627:SF1">
    <property type="entry name" value="PEPTIDOGLYCAN D,D-TRANSPEPTIDASE FTSI"/>
    <property type="match status" value="1"/>
</dbReference>
<dbReference type="Pfam" id="PF03717">
    <property type="entry name" value="PBP_dimer"/>
    <property type="match status" value="1"/>
</dbReference>
<name>A0A8T8HU29_9PSEU</name>
<feature type="domain" description="Penicillin-binding protein dimerisation" evidence="6">
    <location>
        <begin position="77"/>
        <end position="246"/>
    </location>
</feature>
<dbReference type="InterPro" id="IPR001460">
    <property type="entry name" value="PCN-bd_Tpept"/>
</dbReference>
<dbReference type="InterPro" id="IPR012338">
    <property type="entry name" value="Beta-lactam/transpept-like"/>
</dbReference>
<comment type="similarity">
    <text evidence="2">Belongs to the transpeptidase family.</text>
</comment>
<gene>
    <name evidence="8" type="ORF">J7S33_22820</name>
    <name evidence="7" type="ORF">JOE68_004408</name>
</gene>
<dbReference type="AlphaFoldDB" id="A0A8T8HU29"/>
<dbReference type="EMBL" id="CP072788">
    <property type="protein sequence ID" value="QTR02045.1"/>
    <property type="molecule type" value="Genomic_DNA"/>
</dbReference>
<dbReference type="Gene3D" id="3.40.710.10">
    <property type="entry name" value="DD-peptidase/beta-lactamase superfamily"/>
    <property type="match status" value="1"/>
</dbReference>
<dbReference type="GO" id="GO:0051301">
    <property type="term" value="P:cell division"/>
    <property type="evidence" value="ECO:0007669"/>
    <property type="project" value="UniProtKB-KW"/>
</dbReference>
<dbReference type="Proteomes" id="UP001195724">
    <property type="component" value="Unassembled WGS sequence"/>
</dbReference>
<dbReference type="SUPFAM" id="SSF56519">
    <property type="entry name" value="Penicillin binding protein dimerisation domain"/>
    <property type="match status" value="1"/>
</dbReference>
<dbReference type="EMBL" id="JAFBCL010000001">
    <property type="protein sequence ID" value="MBM7813543.1"/>
    <property type="molecule type" value="Genomic_DNA"/>
</dbReference>
<evidence type="ECO:0000256" key="3">
    <source>
        <dbReference type="ARBA" id="ARBA00023136"/>
    </source>
</evidence>
<dbReference type="GO" id="GO:0005886">
    <property type="term" value="C:plasma membrane"/>
    <property type="evidence" value="ECO:0007669"/>
    <property type="project" value="TreeGrafter"/>
</dbReference>
<dbReference type="GO" id="GO:0071555">
    <property type="term" value="P:cell wall organization"/>
    <property type="evidence" value="ECO:0007669"/>
    <property type="project" value="TreeGrafter"/>
</dbReference>
<dbReference type="InterPro" id="IPR050515">
    <property type="entry name" value="Beta-lactam/transpept"/>
</dbReference>
<protein>
    <submittedName>
        <fullName evidence="7">Cell division protein FtsI (Penicillin-binding protein 3)</fullName>
    </submittedName>
    <submittedName>
        <fullName evidence="8">Penicillin-binding protein 2</fullName>
    </submittedName>
</protein>
<dbReference type="Pfam" id="PF00905">
    <property type="entry name" value="Transpeptidase"/>
    <property type="match status" value="1"/>
</dbReference>
<dbReference type="PANTHER" id="PTHR30627">
    <property type="entry name" value="PEPTIDOGLYCAN D,D-TRANSPEPTIDASE"/>
    <property type="match status" value="1"/>
</dbReference>
<dbReference type="SUPFAM" id="SSF56601">
    <property type="entry name" value="beta-lactamase/transpeptidase-like"/>
    <property type="match status" value="1"/>
</dbReference>
<comment type="subcellular location">
    <subcellularLocation>
        <location evidence="1">Membrane</location>
    </subcellularLocation>
</comment>
<dbReference type="Gene3D" id="3.30.450.330">
    <property type="match status" value="1"/>
</dbReference>
<evidence type="ECO:0000313" key="9">
    <source>
        <dbReference type="Proteomes" id="UP000671828"/>
    </source>
</evidence>
<feature type="region of interest" description="Disordered" evidence="4">
    <location>
        <begin position="430"/>
        <end position="449"/>
    </location>
</feature>
<dbReference type="Proteomes" id="UP000671828">
    <property type="component" value="Chromosome"/>
</dbReference>
<dbReference type="RefSeq" id="WP_204844164.1">
    <property type="nucleotide sequence ID" value="NZ_JAFBCL010000001.1"/>
</dbReference>
<organism evidence="8 9">
    <name type="scientific">Saccharothrix algeriensis</name>
    <dbReference type="NCBI Taxonomy" id="173560"/>
    <lineage>
        <taxon>Bacteria</taxon>
        <taxon>Bacillati</taxon>
        <taxon>Actinomycetota</taxon>
        <taxon>Actinomycetes</taxon>
        <taxon>Pseudonocardiales</taxon>
        <taxon>Pseudonocardiaceae</taxon>
        <taxon>Saccharothrix</taxon>
    </lineage>
</organism>
<dbReference type="Gene3D" id="3.90.1310.10">
    <property type="entry name" value="Penicillin-binding protein 2a (Domain 2)"/>
    <property type="match status" value="1"/>
</dbReference>
<accession>A0A8T8HU29</accession>
<evidence type="ECO:0000313" key="8">
    <source>
        <dbReference type="EMBL" id="QTR02045.1"/>
    </source>
</evidence>
<evidence type="ECO:0000313" key="7">
    <source>
        <dbReference type="EMBL" id="MBM7813543.1"/>
    </source>
</evidence>
<proteinExistence type="inferred from homology"/>
<sequence>MAGPSRGRPPRRPLSVRGAAPAKRRRGGNSRVRLAVGRVLLVGALVLAGAKLVQVQGFQAEALSEQAEKQRATFIDIPAARGSITDRNGKQLAFSVEARALYAVPQMSREKWDEAKTTKPGMGSYEDWAREVARFIQDTLGPGFGGQKTDERTLYELLTKDTTYVELVDNVDPGKAATITDKYSDIGSEYRAVRVYPNGDLASNIVGAANWRKDQDPPATHGLLGLENSQDNLLAGRNGRRVVDTMQGSNVAIPGPDRSRELAAATPGRSLELTLDVDTQFAVQRLVTEYTAKSGAKNGSAVVMDVRNGDVLAMANDKTFDPADFGRATEEQTRNTAVTAVFEPGSVNKVVTAATALEDGIYQPDSVLTVDDEIKVADRVIRDASPHPVQDMSFAGVFAMSSNVGTLMTAQKIGEDRYAEMLRKFGLGKRTGSGLPGEEAGTVPPRNQWSGSTFGNLPIGQGLSMTLLQMTGMYQAIANDGVRVQPRVIRAEVDQDGVREEAPRGEESRVVSPQTAKSVRDMFRAVVQKAPGQTGTGASAALPGYQVSGKTGTAQQVDRSCGCYSVTTHWITFAGIFPADNPRYVVGIMLDAPTGGGRYSESAAPLFHDIASYLAQRYQVPMSAEQSPIVPLIL</sequence>
<feature type="domain" description="Penicillin-binding protein transpeptidase" evidence="5">
    <location>
        <begin position="299"/>
        <end position="610"/>
    </location>
</feature>